<sequence length="117" mass="12823">MRNARAVLRLIPSDPAVSTGDSGDFGIGARRRETRQDGSAGSVPADASSPCGRLQSDGDAARGVRHDLLKEWMGSHTRILGLWLDRLLEEGDDADLVSMIHRQHAWLSMMQARMDRG</sequence>
<name>A0A059FG38_9PROT</name>
<organism evidence="2 3">
    <name type="scientific">Hyphomonas jannaschiana VP2</name>
    <dbReference type="NCBI Taxonomy" id="1280952"/>
    <lineage>
        <taxon>Bacteria</taxon>
        <taxon>Pseudomonadati</taxon>
        <taxon>Pseudomonadota</taxon>
        <taxon>Alphaproteobacteria</taxon>
        <taxon>Hyphomonadales</taxon>
        <taxon>Hyphomonadaceae</taxon>
        <taxon>Hyphomonas</taxon>
    </lineage>
</organism>
<feature type="region of interest" description="Disordered" evidence="1">
    <location>
        <begin position="12"/>
        <end position="60"/>
    </location>
</feature>
<gene>
    <name evidence="2" type="ORF">HJA_05117</name>
</gene>
<proteinExistence type="predicted"/>
<dbReference type="PATRIC" id="fig|1280952.3.peg.1013"/>
<dbReference type="EMBL" id="ARYJ01000003">
    <property type="protein sequence ID" value="KCZ89605.1"/>
    <property type="molecule type" value="Genomic_DNA"/>
</dbReference>
<keyword evidence="3" id="KW-1185">Reference proteome</keyword>
<dbReference type="RefSeq" id="WP_035579175.1">
    <property type="nucleotide sequence ID" value="NZ_ARYJ01000003.1"/>
</dbReference>
<accession>A0A059FG38</accession>
<evidence type="ECO:0000313" key="3">
    <source>
        <dbReference type="Proteomes" id="UP000024816"/>
    </source>
</evidence>
<reference evidence="2 3" key="1">
    <citation type="journal article" date="2014" name="Antonie Van Leeuwenhoek">
        <title>Hyphomonas beringensis sp. nov. and Hyphomonas chukchiensis sp. nov., isolated from surface seawater of the Bering Sea and Chukchi Sea.</title>
        <authorList>
            <person name="Li C."/>
            <person name="Lai Q."/>
            <person name="Li G."/>
            <person name="Dong C."/>
            <person name="Wang J."/>
            <person name="Liao Y."/>
            <person name="Shao Z."/>
        </authorList>
    </citation>
    <scope>NUCLEOTIDE SEQUENCE [LARGE SCALE GENOMIC DNA]</scope>
    <source>
        <strain evidence="2 3">VP2</strain>
    </source>
</reference>
<dbReference type="Proteomes" id="UP000024816">
    <property type="component" value="Unassembled WGS sequence"/>
</dbReference>
<dbReference type="AlphaFoldDB" id="A0A059FG38"/>
<evidence type="ECO:0000256" key="1">
    <source>
        <dbReference type="SAM" id="MobiDB-lite"/>
    </source>
</evidence>
<protein>
    <submittedName>
        <fullName evidence="2">Uncharacterized protein</fullName>
    </submittedName>
</protein>
<dbReference type="OrthoDB" id="7632559at2"/>
<dbReference type="STRING" id="1280952.HJA_05117"/>
<evidence type="ECO:0000313" key="2">
    <source>
        <dbReference type="EMBL" id="KCZ89605.1"/>
    </source>
</evidence>
<comment type="caution">
    <text evidence="2">The sequence shown here is derived from an EMBL/GenBank/DDBJ whole genome shotgun (WGS) entry which is preliminary data.</text>
</comment>